<dbReference type="EMBL" id="DS016436">
    <property type="protein sequence ID" value="KOB87053.1"/>
    <property type="molecule type" value="Genomic_DNA"/>
</dbReference>
<reference evidence="3" key="2">
    <citation type="submission" date="2006-09" db="EMBL/GenBank/DDBJ databases">
        <title>The genome sequence of Plasmodium falciparum Dd2.</title>
        <authorList>
            <consortium name="The Broad Institute Genome Sequencing Platform"/>
            <person name="Birren B."/>
            <person name="Lander E."/>
            <person name="Galagan J."/>
            <person name="Nusbaum C."/>
            <person name="Devon K."/>
            <person name="Henn M."/>
            <person name="Jaffe D."/>
            <person name="Butler J."/>
            <person name="Alvarez P."/>
            <person name="Gnerre S."/>
            <person name="Grabherr M."/>
            <person name="Kleber M."/>
            <person name="Mauceli E."/>
            <person name="Brockman W."/>
            <person name="MacCallum I.A."/>
            <person name="Rounsley S."/>
            <person name="Young S."/>
            <person name="LaButti K."/>
            <person name="Pushparaj V."/>
            <person name="DeCaprio D."/>
            <person name="Crawford M."/>
            <person name="Koehrsen M."/>
            <person name="Engels R."/>
            <person name="Montgomery P."/>
            <person name="Pearson M."/>
            <person name="Howarth C."/>
            <person name="Larson L."/>
            <person name="Luoma S."/>
            <person name="White J."/>
            <person name="Kodira C."/>
            <person name="Zeng Q."/>
            <person name="O'Leary S."/>
            <person name="Yandava C."/>
            <person name="Alvarado L."/>
            <person name="Wirth D."/>
            <person name="Volkman S."/>
            <person name="Hartl D."/>
        </authorList>
    </citation>
    <scope>NUCLEOTIDE SEQUENCE [LARGE SCALE GENOMIC DNA]</scope>
</reference>
<keyword evidence="1" id="KW-0812">Transmembrane</keyword>
<feature type="transmembrane region" description="Helical" evidence="1">
    <location>
        <begin position="38"/>
        <end position="60"/>
    </location>
</feature>
<evidence type="ECO:0000256" key="1">
    <source>
        <dbReference type="SAM" id="Phobius"/>
    </source>
</evidence>
<proteinExistence type="predicted"/>
<evidence type="ECO:0000313" key="2">
    <source>
        <dbReference type="EMBL" id="KOB87053.1"/>
    </source>
</evidence>
<organism evidence="2 3">
    <name type="scientific">Plasmodium falciparum (isolate Dd2)</name>
    <dbReference type="NCBI Taxonomy" id="57267"/>
    <lineage>
        <taxon>Eukaryota</taxon>
        <taxon>Sar</taxon>
        <taxon>Alveolata</taxon>
        <taxon>Apicomplexa</taxon>
        <taxon>Aconoidasida</taxon>
        <taxon>Haemosporida</taxon>
        <taxon>Plasmodiidae</taxon>
        <taxon>Plasmodium</taxon>
        <taxon>Plasmodium (Laverania)</taxon>
    </lineage>
</organism>
<gene>
    <name evidence="2" type="ORF">PFDG_02556</name>
</gene>
<dbReference type="Proteomes" id="UP000054282">
    <property type="component" value="Unassembled WGS sequence"/>
</dbReference>
<keyword evidence="1" id="KW-0472">Membrane</keyword>
<dbReference type="KEGG" id="pfd:PFDG_02556"/>
<sequence>MYFIYLMNNNIFILNYHIERSNKNKISDNMYTVKELCLMYLCYDFILCIFFFFLLNMLIYNLR</sequence>
<reference evidence="3" key="1">
    <citation type="submission" date="2006-09" db="EMBL/GenBank/DDBJ databases">
        <title>Annotation of Plasmodium falciparum Dd2.</title>
        <authorList>
            <consortium name="The Broad Institute Genome Sequencing Platform"/>
            <person name="Volkman S.K."/>
            <person name="Neafsey D.E."/>
            <person name="Dash A.P."/>
            <person name="Chitnis C.E."/>
            <person name="Hartl D.L."/>
            <person name="Young S.K."/>
            <person name="Zeng Q."/>
            <person name="Koehrsen M."/>
            <person name="Alvarado L."/>
            <person name="Berlin A."/>
            <person name="Borenstein D."/>
            <person name="Chapman S.B."/>
            <person name="Chen Z."/>
            <person name="Engels R."/>
            <person name="Freedman E."/>
            <person name="Gellesch M."/>
            <person name="Goldberg J."/>
            <person name="Griggs A."/>
            <person name="Gujja S."/>
            <person name="Heilman E.R."/>
            <person name="Heiman D.I."/>
            <person name="Howarth C."/>
            <person name="Jen D."/>
            <person name="Larson L."/>
            <person name="Mehta T."/>
            <person name="Neiman D."/>
            <person name="Park D."/>
            <person name="Pearson M."/>
            <person name="Roberts A."/>
            <person name="Saif S."/>
            <person name="Shea T."/>
            <person name="Shenoy N."/>
            <person name="Sisk P."/>
            <person name="Stolte C."/>
            <person name="Sykes S."/>
            <person name="Walk T."/>
            <person name="White J."/>
            <person name="Yandava C."/>
            <person name="Haas B."/>
            <person name="Henn M.R."/>
            <person name="Nusbaum C."/>
            <person name="Birren B."/>
        </authorList>
    </citation>
    <scope>NUCLEOTIDE SEQUENCE [LARGE SCALE GENOMIC DNA]</scope>
</reference>
<protein>
    <submittedName>
        <fullName evidence="2">Uncharacterized protein</fullName>
    </submittedName>
</protein>
<evidence type="ECO:0000313" key="3">
    <source>
        <dbReference type="Proteomes" id="UP000054282"/>
    </source>
</evidence>
<accession>A0A0L7M2L2</accession>
<name>A0A0L7M2L2_PLAF4</name>
<dbReference type="AlphaFoldDB" id="A0A0L7M2L2"/>
<keyword evidence="1" id="KW-1133">Transmembrane helix</keyword>